<reference evidence="5 6" key="1">
    <citation type="journal article" date="2021" name="Sci. Rep.">
        <title>The distribution of antibiotic resistance genes in chicken gut microbiota commensals.</title>
        <authorList>
            <person name="Juricova H."/>
            <person name="Matiasovicova J."/>
            <person name="Kubasova T."/>
            <person name="Cejkova D."/>
            <person name="Rychlik I."/>
        </authorList>
    </citation>
    <scope>NUCLEOTIDE SEQUENCE [LARGE SCALE GENOMIC DNA]</scope>
    <source>
        <strain evidence="5 6">An411</strain>
    </source>
</reference>
<evidence type="ECO:0000256" key="1">
    <source>
        <dbReference type="ARBA" id="ARBA00022729"/>
    </source>
</evidence>
<protein>
    <submittedName>
        <fullName evidence="5">Metallophosphoesterase</fullName>
    </submittedName>
</protein>
<sequence length="648" mass="69666">MQIKKRLLVGGVCGALLIGTMVPALAATVHYNDGSTVGGSAEWTAWTEEWNTVATDYTQVSLTPGEDETELNFAWYSLDNGSAATPVVHFGTDRNSLQSYTGTAGDVDTSLTDGVAYHYNHVTVTGLEPNTTYYYTVEKNGVQTEVETYETQSFDTVKMLYVGDPQIGASKGQPQGGETLAAESGAANTAARNDAFGWNRTLEAALAQDPDVSFIISAGDQVNKTGQAKEEEYAGYLSPDVLAGLPVATTIGNHDSLNADYMYHFNNPNATEYGATQAGGDYYYSYGNGLFIVLNTNNYNVAEHEQAIQEAIASDPNAAWRIVTIHQDIYGSGLDHSDTDGMILRTQLTPIFDEYDIDVVLQGHDHTYSRSKLLYGDGQTHGAYEFQLNADGSDYDWDHAYDINASTQIPLYPEDGDTAGQALLNDFQADNHCYTIETTVGNTVVDPNGTLYMTANSASGSKYYELISAQQDYIAERSQNWLPSWSVITLSEDSFSIDTYQLTADGQTEKIDETFTIRKTGDSESLTAPLTRAQAVQRLYDDAGRPAVSTAAGFSDVAAGADYLNAVAWAKAQGIVNGVSDSSFAPDETITQAQFAAMLTRYAAVQGKAGASRNATLSQGMTYAESHGLLTGSAVTASSADYALTKLG</sequence>
<keyword evidence="1 3" id="KW-0732">Signal</keyword>
<dbReference type="Proteomes" id="UP000719500">
    <property type="component" value="Unassembled WGS sequence"/>
</dbReference>
<dbReference type="PROSITE" id="PS51272">
    <property type="entry name" value="SLH"/>
    <property type="match status" value="1"/>
</dbReference>
<dbReference type="SUPFAM" id="SSF56300">
    <property type="entry name" value="Metallo-dependent phosphatases"/>
    <property type="match status" value="1"/>
</dbReference>
<dbReference type="InterPro" id="IPR004843">
    <property type="entry name" value="Calcineurin-like_PHP"/>
</dbReference>
<dbReference type="InterPro" id="IPR015914">
    <property type="entry name" value="PAPs_N"/>
</dbReference>
<feature type="domain" description="SLH" evidence="4">
    <location>
        <begin position="550"/>
        <end position="613"/>
    </location>
</feature>
<gene>
    <name evidence="5" type="ORF">H9X91_00715</name>
</gene>
<name>A0ABS2FSU9_9FIRM</name>
<dbReference type="InterPro" id="IPR008963">
    <property type="entry name" value="Purple_acid_Pase-like_N"/>
</dbReference>
<dbReference type="PANTHER" id="PTHR45867:SF3">
    <property type="entry name" value="ACID PHOSPHATASE TYPE 7"/>
    <property type="match status" value="1"/>
</dbReference>
<evidence type="ECO:0000256" key="3">
    <source>
        <dbReference type="SAM" id="SignalP"/>
    </source>
</evidence>
<evidence type="ECO:0000256" key="2">
    <source>
        <dbReference type="ARBA" id="ARBA00022737"/>
    </source>
</evidence>
<keyword evidence="2" id="KW-0677">Repeat</keyword>
<proteinExistence type="predicted"/>
<evidence type="ECO:0000313" key="5">
    <source>
        <dbReference type="EMBL" id="MBM6849957.1"/>
    </source>
</evidence>
<comment type="caution">
    <text evidence="5">The sequence shown here is derived from an EMBL/GenBank/DDBJ whole genome shotgun (WGS) entry which is preliminary data.</text>
</comment>
<dbReference type="SUPFAM" id="SSF49363">
    <property type="entry name" value="Purple acid phosphatase, N-terminal domain"/>
    <property type="match status" value="1"/>
</dbReference>
<evidence type="ECO:0000259" key="4">
    <source>
        <dbReference type="PROSITE" id="PS51272"/>
    </source>
</evidence>
<evidence type="ECO:0000313" key="6">
    <source>
        <dbReference type="Proteomes" id="UP000719500"/>
    </source>
</evidence>
<keyword evidence="6" id="KW-1185">Reference proteome</keyword>
<dbReference type="Gene3D" id="2.60.40.380">
    <property type="entry name" value="Purple acid phosphatase-like, N-terminal"/>
    <property type="match status" value="1"/>
</dbReference>
<accession>A0ABS2FSU9</accession>
<dbReference type="Pfam" id="PF16656">
    <property type="entry name" value="Pur_ac_phosph_N"/>
    <property type="match status" value="1"/>
</dbReference>
<dbReference type="InterPro" id="IPR001119">
    <property type="entry name" value="SLH_dom"/>
</dbReference>
<feature type="signal peptide" evidence="3">
    <location>
        <begin position="1"/>
        <end position="26"/>
    </location>
</feature>
<dbReference type="Pfam" id="PF00395">
    <property type="entry name" value="SLH"/>
    <property type="match status" value="1"/>
</dbReference>
<feature type="chain" id="PRO_5047329096" evidence="3">
    <location>
        <begin position="27"/>
        <end position="648"/>
    </location>
</feature>
<dbReference type="EMBL" id="JACSNX010000001">
    <property type="protein sequence ID" value="MBM6849957.1"/>
    <property type="molecule type" value="Genomic_DNA"/>
</dbReference>
<dbReference type="PANTHER" id="PTHR45867">
    <property type="entry name" value="PURPLE ACID PHOSPHATASE"/>
    <property type="match status" value="1"/>
</dbReference>
<dbReference type="RefSeq" id="WP_204801498.1">
    <property type="nucleotide sequence ID" value="NZ_JACSNX010000001.1"/>
</dbReference>
<organism evidence="5 6">
    <name type="scientific">Oscillibacter valericigenes</name>
    <dbReference type="NCBI Taxonomy" id="351091"/>
    <lineage>
        <taxon>Bacteria</taxon>
        <taxon>Bacillati</taxon>
        <taxon>Bacillota</taxon>
        <taxon>Clostridia</taxon>
        <taxon>Eubacteriales</taxon>
        <taxon>Oscillospiraceae</taxon>
        <taxon>Oscillibacter</taxon>
    </lineage>
</organism>
<dbReference type="Pfam" id="PF00149">
    <property type="entry name" value="Metallophos"/>
    <property type="match status" value="1"/>
</dbReference>
<dbReference type="Gene3D" id="3.60.21.10">
    <property type="match status" value="1"/>
</dbReference>
<dbReference type="InterPro" id="IPR029052">
    <property type="entry name" value="Metallo-depent_PP-like"/>
</dbReference>